<sequence>MLTDTELHGLARTVVDLPPEQERAVADAVAGIRAERAQRREERLAELRAMSDEDVMMLMFARHHDNWPNPDALTLLREAGFVRGAVLEKACREGY</sequence>
<name>A0A512JG24_9HYPH</name>
<reference evidence="1 2" key="1">
    <citation type="submission" date="2019-07" db="EMBL/GenBank/DDBJ databases">
        <title>Whole genome shotgun sequence of Methylobacterium gnaphalii NBRC 107716.</title>
        <authorList>
            <person name="Hosoyama A."/>
            <person name="Uohara A."/>
            <person name="Ohji S."/>
            <person name="Ichikawa N."/>
        </authorList>
    </citation>
    <scope>NUCLEOTIDE SEQUENCE [LARGE SCALE GENOMIC DNA]</scope>
    <source>
        <strain evidence="1 2">NBRC 107716</strain>
    </source>
</reference>
<evidence type="ECO:0000313" key="1">
    <source>
        <dbReference type="EMBL" id="GEP08904.1"/>
    </source>
</evidence>
<dbReference type="OrthoDB" id="9975042at2"/>
<dbReference type="AlphaFoldDB" id="A0A512JG24"/>
<evidence type="ECO:0000313" key="2">
    <source>
        <dbReference type="Proteomes" id="UP000321750"/>
    </source>
</evidence>
<proteinExistence type="predicted"/>
<dbReference type="EMBL" id="BJZV01000002">
    <property type="protein sequence ID" value="GEP08904.1"/>
    <property type="molecule type" value="Genomic_DNA"/>
</dbReference>
<keyword evidence="2" id="KW-1185">Reference proteome</keyword>
<dbReference type="Proteomes" id="UP000321750">
    <property type="component" value="Unassembled WGS sequence"/>
</dbReference>
<gene>
    <name evidence="1" type="ORF">MGN01_07490</name>
</gene>
<accession>A0A512JG24</accession>
<comment type="caution">
    <text evidence="1">The sequence shown here is derived from an EMBL/GenBank/DDBJ whole genome shotgun (WGS) entry which is preliminary data.</text>
</comment>
<dbReference type="RefSeq" id="WP_147045210.1">
    <property type="nucleotide sequence ID" value="NZ_BJZV01000002.1"/>
</dbReference>
<organism evidence="1 2">
    <name type="scientific">Methylobacterium gnaphalii</name>
    <dbReference type="NCBI Taxonomy" id="1010610"/>
    <lineage>
        <taxon>Bacteria</taxon>
        <taxon>Pseudomonadati</taxon>
        <taxon>Pseudomonadota</taxon>
        <taxon>Alphaproteobacteria</taxon>
        <taxon>Hyphomicrobiales</taxon>
        <taxon>Methylobacteriaceae</taxon>
        <taxon>Methylobacterium</taxon>
    </lineage>
</organism>
<protein>
    <submittedName>
        <fullName evidence="1">Uncharacterized protein</fullName>
    </submittedName>
</protein>